<accession>A0A0B0NTC5</accession>
<organism evidence="1 2">
    <name type="scientific">Gossypium arboreum</name>
    <name type="common">Tree cotton</name>
    <name type="synonym">Gossypium nanking</name>
    <dbReference type="NCBI Taxonomy" id="29729"/>
    <lineage>
        <taxon>Eukaryota</taxon>
        <taxon>Viridiplantae</taxon>
        <taxon>Streptophyta</taxon>
        <taxon>Embryophyta</taxon>
        <taxon>Tracheophyta</taxon>
        <taxon>Spermatophyta</taxon>
        <taxon>Magnoliopsida</taxon>
        <taxon>eudicotyledons</taxon>
        <taxon>Gunneridae</taxon>
        <taxon>Pentapetalae</taxon>
        <taxon>rosids</taxon>
        <taxon>malvids</taxon>
        <taxon>Malvales</taxon>
        <taxon>Malvaceae</taxon>
        <taxon>Malvoideae</taxon>
        <taxon>Gossypium</taxon>
    </lineage>
</organism>
<name>A0A0B0NTC5_GOSAR</name>
<gene>
    <name evidence="1" type="ORF">F383_09649</name>
</gene>
<keyword evidence="2" id="KW-1185">Reference proteome</keyword>
<proteinExistence type="predicted"/>
<sequence length="47" mass="5645">MFYSESRLARIRESLGTSSHYQTSKLVLLDYTYLAYGMYRLDVVFWL</sequence>
<reference evidence="2" key="1">
    <citation type="submission" date="2014-09" db="EMBL/GenBank/DDBJ databases">
        <authorList>
            <person name="Mudge J."/>
            <person name="Ramaraj T."/>
            <person name="Lindquist I.E."/>
            <person name="Bharti A.K."/>
            <person name="Sundararajan A."/>
            <person name="Cameron C.T."/>
            <person name="Woodward J.E."/>
            <person name="May G.D."/>
            <person name="Brubaker C."/>
            <person name="Broadhvest J."/>
            <person name="Wilkins T.A."/>
        </authorList>
    </citation>
    <scope>NUCLEOTIDE SEQUENCE</scope>
    <source>
        <strain evidence="2">cv. AKA8401</strain>
    </source>
</reference>
<dbReference type="AlphaFoldDB" id="A0A0B0NTC5"/>
<protein>
    <submittedName>
        <fullName evidence="1">Uncharacterized protein</fullName>
    </submittedName>
</protein>
<evidence type="ECO:0000313" key="2">
    <source>
        <dbReference type="Proteomes" id="UP000032142"/>
    </source>
</evidence>
<evidence type="ECO:0000313" key="1">
    <source>
        <dbReference type="EMBL" id="KHG15897.1"/>
    </source>
</evidence>
<dbReference type="EMBL" id="KN404847">
    <property type="protein sequence ID" value="KHG15897.1"/>
    <property type="molecule type" value="Genomic_DNA"/>
</dbReference>
<dbReference type="Proteomes" id="UP000032142">
    <property type="component" value="Unassembled WGS sequence"/>
</dbReference>